<keyword evidence="2" id="KW-0732">Signal</keyword>
<dbReference type="Proteomes" id="UP001472866">
    <property type="component" value="Chromosome 03"/>
</dbReference>
<keyword evidence="1" id="KW-0812">Transmembrane</keyword>
<name>A0AAX4P4G0_9CHLO</name>
<reference evidence="3 4" key="1">
    <citation type="submission" date="2024-03" db="EMBL/GenBank/DDBJ databases">
        <title>Complete genome sequence of the green alga Chloropicon roscoffensis RCC1871.</title>
        <authorList>
            <person name="Lemieux C."/>
            <person name="Pombert J.-F."/>
            <person name="Otis C."/>
            <person name="Turmel M."/>
        </authorList>
    </citation>
    <scope>NUCLEOTIDE SEQUENCE [LARGE SCALE GENOMIC DNA]</scope>
    <source>
        <strain evidence="3 4">RCC1871</strain>
    </source>
</reference>
<protein>
    <submittedName>
        <fullName evidence="3">Meckelin</fullName>
    </submittedName>
</protein>
<proteinExistence type="predicted"/>
<dbReference type="GO" id="GO:0036038">
    <property type="term" value="C:MKS complex"/>
    <property type="evidence" value="ECO:0007669"/>
    <property type="project" value="InterPro"/>
</dbReference>
<keyword evidence="1" id="KW-1133">Transmembrane helix</keyword>
<dbReference type="EMBL" id="CP151503">
    <property type="protein sequence ID" value="WZN60956.1"/>
    <property type="molecule type" value="Genomic_DNA"/>
</dbReference>
<evidence type="ECO:0000313" key="4">
    <source>
        <dbReference type="Proteomes" id="UP001472866"/>
    </source>
</evidence>
<feature type="transmembrane region" description="Helical" evidence="1">
    <location>
        <begin position="537"/>
        <end position="561"/>
    </location>
</feature>
<dbReference type="InterPro" id="IPR019170">
    <property type="entry name" value="Meckelin"/>
</dbReference>
<feature type="transmembrane region" description="Helical" evidence="1">
    <location>
        <begin position="622"/>
        <end position="643"/>
    </location>
</feature>
<feature type="signal peptide" evidence="2">
    <location>
        <begin position="1"/>
        <end position="28"/>
    </location>
</feature>
<evidence type="ECO:0000313" key="3">
    <source>
        <dbReference type="EMBL" id="WZN60956.1"/>
    </source>
</evidence>
<organism evidence="3 4">
    <name type="scientific">Chloropicon roscoffensis</name>
    <dbReference type="NCBI Taxonomy" id="1461544"/>
    <lineage>
        <taxon>Eukaryota</taxon>
        <taxon>Viridiplantae</taxon>
        <taxon>Chlorophyta</taxon>
        <taxon>Chloropicophyceae</taxon>
        <taxon>Chloropicales</taxon>
        <taxon>Chloropicaceae</taxon>
        <taxon>Chloropicon</taxon>
    </lineage>
</organism>
<accession>A0AAX4P4G0</accession>
<keyword evidence="1" id="KW-0472">Membrane</keyword>
<feature type="transmembrane region" description="Helical" evidence="1">
    <location>
        <begin position="694"/>
        <end position="713"/>
    </location>
</feature>
<dbReference type="PANTHER" id="PTHR21274:SF0">
    <property type="entry name" value="MECKELIN"/>
    <property type="match status" value="1"/>
</dbReference>
<dbReference type="Pfam" id="PF09773">
    <property type="entry name" value="Meckelin"/>
    <property type="match status" value="1"/>
</dbReference>
<feature type="transmembrane region" description="Helical" evidence="1">
    <location>
        <begin position="573"/>
        <end position="602"/>
    </location>
</feature>
<gene>
    <name evidence="3" type="ORF">HKI87_03g24900</name>
</gene>
<feature type="chain" id="PRO_5043410748" evidence="2">
    <location>
        <begin position="29"/>
        <end position="1023"/>
    </location>
</feature>
<evidence type="ECO:0000256" key="2">
    <source>
        <dbReference type="SAM" id="SignalP"/>
    </source>
</evidence>
<dbReference type="AlphaFoldDB" id="A0AAX4P4G0"/>
<dbReference type="PANTHER" id="PTHR21274">
    <property type="entry name" value="MECKELIN"/>
    <property type="match status" value="1"/>
</dbReference>
<sequence>MFHPRVPVLRALTLVVAVVAALSQLAGADTSFDYVNPCDSSNEFFDILGLECRSCPENAAASPDGYSCACSPGYVFRHSADTSGNYLNDPLTTSTCVSCGLTGQGSSSTGLYCLDCPASEGVRSVGGVCECITQTGNDAVVEADEHGEPLRDATTGSYFARCVSCPDNTRLVGGACVGCDYPKVLNSGTGLCECPAGGAGGHCLDDDESSMISFLSSQLALSIPVSSVSRVSFYEASGTGLTQVTSTESHLFGSSLVPSAFRCLSEGAREPCNQLANLCVLTQYDDSHLACKLYSAILAKRQDTQYHEEDIKPSVGWRVGLPWLYYQSTPDQYASLTDLQVEVGFKSTGTAMSRLTYLASVTGLNGTWHGVQNVTDQLIVCGTTLENADDVDSILNKFRLEKKITDEVLFYDLYVVDQNYEYYPVAVKLLNLVRSGQLVNAQASTQGALSQVLVRRFAVVDTVSTIRSASGESSHLKYAKGVRLDVEVQSGSKKNKIFPPLLTVEMLSVNLALEASSPVTASYAARYTMNLGEFWDAFTILLIVALIASFFMWAQTTVAVLRKRQDLPIDASFFANGIVTLARNVSVLFFIVLFAVSVYWLLFFKFQSEVYAILATDGKMQTFNSVVVLTTILATVAVLELLWRQTHYDVFFIDWEKPWRVLSPGEEKETEAPVSAWRTLFVGNEWNKLQTKRIASFEFTVIITVLILVGFRVERLAQITPDQSDLDATGHNEVSTILRFALVSLCFVGLTTCQVAYKILFHHRYVEHPLEQFVDLCFLAKISCIFLDGPFNGYYIHGRNKMAHADTSLCELNKQFLKEEEGSVSSRGLVSQSSRKDVNENQSFEIFIPKKIRNTYDQKLLRKLQAAALEQRDQARMGVLGSFASRPIAQTEKTVKAQNDLAREFTKMIADVESNVSKQVREQITMQKLMGIAPDIDIVTQESKAMLFHDFSNTFGRLTFYKQEYLLLIWNLLVFASIDASLKNTAFSAALCWLLHMFLVYWRKSNGSNNISQKSLIDSRFLV</sequence>
<evidence type="ECO:0000256" key="1">
    <source>
        <dbReference type="SAM" id="Phobius"/>
    </source>
</evidence>
<dbReference type="GO" id="GO:0060271">
    <property type="term" value="P:cilium assembly"/>
    <property type="evidence" value="ECO:0007669"/>
    <property type="project" value="InterPro"/>
</dbReference>
<keyword evidence="4" id="KW-1185">Reference proteome</keyword>